<evidence type="ECO:0000313" key="7">
    <source>
        <dbReference type="EMBL" id="KAJ6639088.1"/>
    </source>
</evidence>
<gene>
    <name evidence="7" type="primary">Grip91_0</name>
    <name evidence="7" type="ORF">Bhyg_11827</name>
</gene>
<name>A0A9Q0S0L5_9DIPT</name>
<evidence type="ECO:0000256" key="4">
    <source>
        <dbReference type="ARBA" id="ARBA00023212"/>
    </source>
</evidence>
<evidence type="ECO:0000313" key="8">
    <source>
        <dbReference type="Proteomes" id="UP001151699"/>
    </source>
</evidence>
<accession>A0A9Q0S0L5</accession>
<protein>
    <submittedName>
        <fullName evidence="7">Gamma-tubulin complex component 3</fullName>
    </submittedName>
</protein>
<dbReference type="InterPro" id="IPR041470">
    <property type="entry name" value="GCP_N"/>
</dbReference>
<evidence type="ECO:0000259" key="6">
    <source>
        <dbReference type="Pfam" id="PF17681"/>
    </source>
</evidence>
<dbReference type="GO" id="GO:0005874">
    <property type="term" value="C:microtubule"/>
    <property type="evidence" value="ECO:0007669"/>
    <property type="project" value="UniProtKB-KW"/>
</dbReference>
<dbReference type="EMBL" id="WJQU01000003">
    <property type="protein sequence ID" value="KAJ6639088.1"/>
    <property type="molecule type" value="Genomic_DNA"/>
</dbReference>
<feature type="compositionally biased region" description="Polar residues" evidence="5">
    <location>
        <begin position="128"/>
        <end position="158"/>
    </location>
</feature>
<dbReference type="Proteomes" id="UP001151699">
    <property type="component" value="Chromosome X"/>
</dbReference>
<dbReference type="GO" id="GO:0051321">
    <property type="term" value="P:meiotic cell cycle"/>
    <property type="evidence" value="ECO:0007669"/>
    <property type="project" value="TreeGrafter"/>
</dbReference>
<dbReference type="GO" id="GO:0051225">
    <property type="term" value="P:spindle assembly"/>
    <property type="evidence" value="ECO:0007669"/>
    <property type="project" value="TreeGrafter"/>
</dbReference>
<dbReference type="OrthoDB" id="5860513at2759"/>
<comment type="caution">
    <text evidence="7">The sequence shown here is derived from an EMBL/GenBank/DDBJ whole genome shotgun (WGS) entry which is preliminary data.</text>
</comment>
<dbReference type="Pfam" id="PF17681">
    <property type="entry name" value="GCP_N_terminal"/>
    <property type="match status" value="1"/>
</dbReference>
<feature type="domain" description="Gamma tubulin complex component protein N-terminal" evidence="6">
    <location>
        <begin position="188"/>
        <end position="411"/>
    </location>
</feature>
<dbReference type="GO" id="GO:0000922">
    <property type="term" value="C:spindle pole"/>
    <property type="evidence" value="ECO:0007669"/>
    <property type="project" value="InterPro"/>
</dbReference>
<comment type="subcellular location">
    <subcellularLocation>
        <location evidence="1">Cytoplasm</location>
        <location evidence="1">Cytoskeleton</location>
    </subcellularLocation>
</comment>
<keyword evidence="8" id="KW-1185">Reference proteome</keyword>
<dbReference type="GO" id="GO:0000278">
    <property type="term" value="P:mitotic cell cycle"/>
    <property type="evidence" value="ECO:0007669"/>
    <property type="project" value="TreeGrafter"/>
</dbReference>
<dbReference type="GO" id="GO:0051011">
    <property type="term" value="F:microtubule minus-end binding"/>
    <property type="evidence" value="ECO:0007669"/>
    <property type="project" value="TreeGrafter"/>
</dbReference>
<keyword evidence="3" id="KW-0493">Microtubule</keyword>
<evidence type="ECO:0000256" key="3">
    <source>
        <dbReference type="ARBA" id="ARBA00022701"/>
    </source>
</evidence>
<reference evidence="7" key="1">
    <citation type="submission" date="2022-07" db="EMBL/GenBank/DDBJ databases">
        <authorList>
            <person name="Trinca V."/>
            <person name="Uliana J.V.C."/>
            <person name="Torres T.T."/>
            <person name="Ward R.J."/>
            <person name="Monesi N."/>
        </authorList>
    </citation>
    <scope>NUCLEOTIDE SEQUENCE</scope>
    <source>
        <strain evidence="7">HSMRA1968</strain>
        <tissue evidence="7">Whole embryos</tissue>
    </source>
</reference>
<dbReference type="PANTHER" id="PTHR19302">
    <property type="entry name" value="GAMMA TUBULIN COMPLEX PROTEIN"/>
    <property type="match status" value="1"/>
</dbReference>
<dbReference type="GO" id="GO:0043015">
    <property type="term" value="F:gamma-tubulin binding"/>
    <property type="evidence" value="ECO:0007669"/>
    <property type="project" value="InterPro"/>
</dbReference>
<evidence type="ECO:0000256" key="1">
    <source>
        <dbReference type="ARBA" id="ARBA00004245"/>
    </source>
</evidence>
<feature type="region of interest" description="Disordered" evidence="5">
    <location>
        <begin position="128"/>
        <end position="172"/>
    </location>
</feature>
<keyword evidence="4" id="KW-0206">Cytoskeleton</keyword>
<dbReference type="GO" id="GO:0031122">
    <property type="term" value="P:cytoplasmic microtubule organization"/>
    <property type="evidence" value="ECO:0007669"/>
    <property type="project" value="TreeGrafter"/>
</dbReference>
<evidence type="ECO:0000256" key="5">
    <source>
        <dbReference type="SAM" id="MobiDB-lite"/>
    </source>
</evidence>
<evidence type="ECO:0000256" key="2">
    <source>
        <dbReference type="ARBA" id="ARBA00022490"/>
    </source>
</evidence>
<organism evidence="7 8">
    <name type="scientific">Pseudolycoriella hygida</name>
    <dbReference type="NCBI Taxonomy" id="35572"/>
    <lineage>
        <taxon>Eukaryota</taxon>
        <taxon>Metazoa</taxon>
        <taxon>Ecdysozoa</taxon>
        <taxon>Arthropoda</taxon>
        <taxon>Hexapoda</taxon>
        <taxon>Insecta</taxon>
        <taxon>Pterygota</taxon>
        <taxon>Neoptera</taxon>
        <taxon>Endopterygota</taxon>
        <taxon>Diptera</taxon>
        <taxon>Nematocera</taxon>
        <taxon>Sciaroidea</taxon>
        <taxon>Sciaridae</taxon>
        <taxon>Pseudolycoriella</taxon>
    </lineage>
</organism>
<proteinExistence type="predicted"/>
<dbReference type="PANTHER" id="PTHR19302:SF14">
    <property type="entry name" value="GAMMA-TUBULIN COMPLEX COMPONENT 3"/>
    <property type="match status" value="1"/>
</dbReference>
<dbReference type="InterPro" id="IPR007259">
    <property type="entry name" value="GCP"/>
</dbReference>
<sequence length="412" mass="46222">MSSSYNYREFFDLYTKLFTSLGAEISQRVSTFVSELSKSKTIHDESTLLSAIINHLTTTQSASEANAFRASYDHLVHCMEPKSRTAVLAFLFFMADSKKHGQATGTNSKNVGQLTSSGRNFFSNKISSSDSYQNVPTSSLNTQMNASVSDNQLNLRQRSYQSTATSSGSSRDDINVHVSKRKLTEELVQEVIYSFTGIQGKYLKKDIISGGFKLDSKAGTLSATDAGMLLRLSQLGYYHNHVQSYTDTKSGKGPLGLLGQGLVTALKDELTKYYGMIAMLQELLNRSNQYDSAEQITLMKVMLWVVEPMHRLQWLNTICEACQEKKGGDLATIVSNFRHNGDPMVRSLVNELLLATCRPLKHMLSKWLLEGEIEDPYSEFFVEILPDVGIDRLWSLKYRVRTSMLPCFISNF</sequence>
<keyword evidence="2" id="KW-0963">Cytoplasm</keyword>
<feature type="compositionally biased region" description="Low complexity" evidence="5">
    <location>
        <begin position="159"/>
        <end position="169"/>
    </location>
</feature>
<dbReference type="GO" id="GO:0007020">
    <property type="term" value="P:microtubule nucleation"/>
    <property type="evidence" value="ECO:0007669"/>
    <property type="project" value="InterPro"/>
</dbReference>
<dbReference type="GO" id="GO:0000930">
    <property type="term" value="C:gamma-tubulin complex"/>
    <property type="evidence" value="ECO:0007669"/>
    <property type="project" value="TreeGrafter"/>
</dbReference>
<dbReference type="AlphaFoldDB" id="A0A9Q0S0L5"/>